<dbReference type="PANTHER" id="PTHR38030">
    <property type="entry name" value="PROTOPORPHYRINOGEN IX DEHYDROGENASE [MENAQUINONE]"/>
    <property type="match status" value="1"/>
</dbReference>
<dbReference type="OrthoDB" id="9795729at2"/>
<evidence type="ECO:0000313" key="2">
    <source>
        <dbReference type="EMBL" id="RCX32870.1"/>
    </source>
</evidence>
<dbReference type="Pfam" id="PF12724">
    <property type="entry name" value="Flavodoxin_5"/>
    <property type="match status" value="1"/>
</dbReference>
<sequence length="183" mass="20701">MARLLILYASREGQTARIVERMADIARGRGHAVEIVRCRRFSVPPSPDPFAGVLVGGSIHLGRHERSLERFVAAHHDVLERLPAGFFSVSLSAASPRAEVRAAAQGYVDDFLQETGWHPRVTASFAGALAYTRYGPLKRWFMRRVVARHSDDTDTRRDYEYTDWEAVGCFAAAFLDRLERWPE</sequence>
<gene>
    <name evidence="2" type="ORF">DFQ59_101168</name>
</gene>
<dbReference type="EMBL" id="QPJY01000001">
    <property type="protein sequence ID" value="RCX32870.1"/>
    <property type="molecule type" value="Genomic_DNA"/>
</dbReference>
<dbReference type="Gene3D" id="3.40.50.360">
    <property type="match status" value="1"/>
</dbReference>
<dbReference type="PANTHER" id="PTHR38030:SF2">
    <property type="entry name" value="PROTOPORPHYRINOGEN IX DEHYDROGENASE [QUINONE]"/>
    <property type="match status" value="1"/>
</dbReference>
<dbReference type="GO" id="GO:0006783">
    <property type="term" value="P:heme biosynthetic process"/>
    <property type="evidence" value="ECO:0007669"/>
    <property type="project" value="TreeGrafter"/>
</dbReference>
<evidence type="ECO:0000259" key="1">
    <source>
        <dbReference type="Pfam" id="PF12724"/>
    </source>
</evidence>
<feature type="domain" description="Flavodoxin" evidence="1">
    <location>
        <begin position="5"/>
        <end position="155"/>
    </location>
</feature>
<dbReference type="SUPFAM" id="SSF52218">
    <property type="entry name" value="Flavoproteins"/>
    <property type="match status" value="1"/>
</dbReference>
<dbReference type="InterPro" id="IPR026816">
    <property type="entry name" value="Flavodoxin_dom"/>
</dbReference>
<name>A0A369CFP5_9GAMM</name>
<evidence type="ECO:0000313" key="3">
    <source>
        <dbReference type="Proteomes" id="UP000252707"/>
    </source>
</evidence>
<organism evidence="2 3">
    <name type="scientific">Thioalbus denitrificans</name>
    <dbReference type="NCBI Taxonomy" id="547122"/>
    <lineage>
        <taxon>Bacteria</taxon>
        <taxon>Pseudomonadati</taxon>
        <taxon>Pseudomonadota</taxon>
        <taxon>Gammaproteobacteria</taxon>
        <taxon>Chromatiales</taxon>
        <taxon>Ectothiorhodospiraceae</taxon>
        <taxon>Thioalbus</taxon>
    </lineage>
</organism>
<proteinExistence type="predicted"/>
<dbReference type="RefSeq" id="WP_114277771.1">
    <property type="nucleotide sequence ID" value="NZ_QPJY01000001.1"/>
</dbReference>
<reference evidence="2 3" key="1">
    <citation type="submission" date="2018-07" db="EMBL/GenBank/DDBJ databases">
        <title>Genomic Encyclopedia of Type Strains, Phase IV (KMG-IV): sequencing the most valuable type-strain genomes for metagenomic binning, comparative biology and taxonomic classification.</title>
        <authorList>
            <person name="Goeker M."/>
        </authorList>
    </citation>
    <scope>NUCLEOTIDE SEQUENCE [LARGE SCALE GENOMIC DNA]</scope>
    <source>
        <strain evidence="2 3">DSM 26407</strain>
    </source>
</reference>
<dbReference type="GO" id="GO:0070819">
    <property type="term" value="F:menaquinone-dependent protoporphyrinogen oxidase activity"/>
    <property type="evidence" value="ECO:0007669"/>
    <property type="project" value="TreeGrafter"/>
</dbReference>
<dbReference type="GO" id="GO:0010181">
    <property type="term" value="F:FMN binding"/>
    <property type="evidence" value="ECO:0007669"/>
    <property type="project" value="TreeGrafter"/>
</dbReference>
<accession>A0A369CFP5</accession>
<keyword evidence="3" id="KW-1185">Reference proteome</keyword>
<comment type="caution">
    <text evidence="2">The sequence shown here is derived from an EMBL/GenBank/DDBJ whole genome shotgun (WGS) entry which is preliminary data.</text>
</comment>
<dbReference type="InterPro" id="IPR029039">
    <property type="entry name" value="Flavoprotein-like_sf"/>
</dbReference>
<protein>
    <submittedName>
        <fullName evidence="2">Menaquinone-dependent protoporphyrinogen oxidase</fullName>
    </submittedName>
</protein>
<dbReference type="Proteomes" id="UP000252707">
    <property type="component" value="Unassembled WGS sequence"/>
</dbReference>
<dbReference type="AlphaFoldDB" id="A0A369CFP5"/>
<dbReference type="InterPro" id="IPR052200">
    <property type="entry name" value="Protoporphyrinogen_IX_DH"/>
</dbReference>